<dbReference type="Gene3D" id="3.40.50.300">
    <property type="entry name" value="P-loop containing nucleotide triphosphate hydrolases"/>
    <property type="match status" value="1"/>
</dbReference>
<accession>A0AAN7ESI5</accession>
<evidence type="ECO:0008006" key="10">
    <source>
        <dbReference type="Google" id="ProtNLM"/>
    </source>
</evidence>
<dbReference type="InterPro" id="IPR042197">
    <property type="entry name" value="Apaf_helical"/>
</dbReference>
<feature type="domain" description="Disease resistance protein winged helix" evidence="7">
    <location>
        <begin position="364"/>
        <end position="434"/>
    </location>
</feature>
<dbReference type="InterPro" id="IPR002182">
    <property type="entry name" value="NB-ARC"/>
</dbReference>
<evidence type="ECO:0000256" key="2">
    <source>
        <dbReference type="ARBA" id="ARBA00022741"/>
    </source>
</evidence>
<dbReference type="InterPro" id="IPR036388">
    <property type="entry name" value="WH-like_DNA-bd_sf"/>
</dbReference>
<dbReference type="InterPro" id="IPR027417">
    <property type="entry name" value="P-loop_NTPase"/>
</dbReference>
<reference evidence="8 9" key="1">
    <citation type="journal article" date="2023" name="G3 (Bethesda)">
        <title>A haplotype-resolved chromosome-scale genome for Quercus rubra L. provides insights into the genetics of adaptive traits for red oak species.</title>
        <authorList>
            <person name="Kapoor B."/>
            <person name="Jenkins J."/>
            <person name="Schmutz J."/>
            <person name="Zhebentyayeva T."/>
            <person name="Kuelheim C."/>
            <person name="Coggeshall M."/>
            <person name="Heim C."/>
            <person name="Lasky J.R."/>
            <person name="Leites L."/>
            <person name="Islam-Faridi N."/>
            <person name="Romero-Severson J."/>
            <person name="DeLeo V.L."/>
            <person name="Lucas S.M."/>
            <person name="Lazic D."/>
            <person name="Gailing O."/>
            <person name="Carlson J."/>
            <person name="Staton M."/>
        </authorList>
    </citation>
    <scope>NUCLEOTIDE SEQUENCE [LARGE SCALE GENOMIC DNA]</scope>
    <source>
        <strain evidence="8">Pseudo-F2</strain>
    </source>
</reference>
<dbReference type="SUPFAM" id="SSF52058">
    <property type="entry name" value="L domain-like"/>
    <property type="match status" value="1"/>
</dbReference>
<evidence type="ECO:0000259" key="6">
    <source>
        <dbReference type="Pfam" id="PF18052"/>
    </source>
</evidence>
<evidence type="ECO:0000313" key="9">
    <source>
        <dbReference type="Proteomes" id="UP001324115"/>
    </source>
</evidence>
<gene>
    <name evidence="8" type="ORF">RGQ29_028017</name>
</gene>
<dbReference type="SUPFAM" id="SSF52540">
    <property type="entry name" value="P-loop containing nucleoside triphosphate hydrolases"/>
    <property type="match status" value="1"/>
</dbReference>
<name>A0AAN7ESI5_QUERU</name>
<evidence type="ECO:0000256" key="1">
    <source>
        <dbReference type="ARBA" id="ARBA00022737"/>
    </source>
</evidence>
<proteinExistence type="predicted"/>
<dbReference type="InterPro" id="IPR041118">
    <property type="entry name" value="Rx_N"/>
</dbReference>
<keyword evidence="1" id="KW-0677">Repeat</keyword>
<dbReference type="AlphaFoldDB" id="A0AAN7ESI5"/>
<keyword evidence="2" id="KW-0547">Nucleotide-binding</keyword>
<dbReference type="PANTHER" id="PTHR36766">
    <property type="entry name" value="PLANT BROAD-SPECTRUM MILDEW RESISTANCE PROTEIN RPW8"/>
    <property type="match status" value="1"/>
</dbReference>
<dbReference type="Gene3D" id="3.80.10.10">
    <property type="entry name" value="Ribonuclease Inhibitor"/>
    <property type="match status" value="1"/>
</dbReference>
<dbReference type="Proteomes" id="UP001324115">
    <property type="component" value="Unassembled WGS sequence"/>
</dbReference>
<dbReference type="GO" id="GO:0051707">
    <property type="term" value="P:response to other organism"/>
    <property type="evidence" value="ECO:0007669"/>
    <property type="project" value="UniProtKB-ARBA"/>
</dbReference>
<dbReference type="PANTHER" id="PTHR36766:SF61">
    <property type="entry name" value="NB-ARC DOMAIN DISEASE RESISTANCE PROTEIN"/>
    <property type="match status" value="1"/>
</dbReference>
<dbReference type="GO" id="GO:0005524">
    <property type="term" value="F:ATP binding"/>
    <property type="evidence" value="ECO:0007669"/>
    <property type="project" value="UniProtKB-KW"/>
</dbReference>
<dbReference type="Gene3D" id="1.10.8.430">
    <property type="entry name" value="Helical domain of apoptotic protease-activating factors"/>
    <property type="match status" value="1"/>
</dbReference>
<feature type="domain" description="Disease resistance N-terminal" evidence="6">
    <location>
        <begin position="14"/>
        <end position="85"/>
    </location>
</feature>
<evidence type="ECO:0000259" key="5">
    <source>
        <dbReference type="Pfam" id="PF00931"/>
    </source>
</evidence>
<evidence type="ECO:0000259" key="7">
    <source>
        <dbReference type="Pfam" id="PF23559"/>
    </source>
</evidence>
<dbReference type="EMBL" id="JAXUIC010000008">
    <property type="protein sequence ID" value="KAK4577725.1"/>
    <property type="molecule type" value="Genomic_DNA"/>
</dbReference>
<dbReference type="PRINTS" id="PR00364">
    <property type="entry name" value="DISEASERSIST"/>
</dbReference>
<comment type="caution">
    <text evidence="8">The sequence shown here is derived from an EMBL/GenBank/DDBJ whole genome shotgun (WGS) entry which is preliminary data.</text>
</comment>
<dbReference type="GO" id="GO:0043531">
    <property type="term" value="F:ADP binding"/>
    <property type="evidence" value="ECO:0007669"/>
    <property type="project" value="InterPro"/>
</dbReference>
<sequence length="525" mass="60314">MAAAETSFVFNIAQKVLEKLVSLAFQEAHLIWGAESDLGRLEKTLSTVKVVLLDAEDHQLKEVFYDAQDIHDEFECEALRRQMANKIKEIRARLDEVAVDRAKFHLSERLEKRHVGHLMNSSDGQSIFVIPVVEIGGLGKTTLAKLVFNGARVVDHFELKCWVCVSDEFVLKQLLIKIIRSITGDDCKDLDEEQLQMRLENNLEGRKLLLVLDDVWNDDRGKWIELRNLLMEGANRSKILVTTRSPTIASMMGTMSPYNLECLPHKECLSLFVKWAFDKGKERQHVNLVEIGEEIVKKCKGVPLAVKSLGNLLYSKLDERNWKFVKDNEIWKRNRKEGDILSTLQLSYNQMPSYLKQCFAYFSLFPKDYEYNTLDLIPFWMVLGLLQSPNENQEPQDVGNQYVDELYSRCFLEDYSNIGYFCEFKIHDLAHDLALSIAQNECLSINSVRTIFSPIKGVGPTTESFIVMCLSRFKYLQILDLSDSCFEVLPSSIGNMKHLRGIDLSGNHRIQKLSKSICKLQNLRL</sequence>
<protein>
    <recommendedName>
        <fullName evidence="10">Disease resistance protein RGA3</fullName>
    </recommendedName>
</protein>
<evidence type="ECO:0000256" key="4">
    <source>
        <dbReference type="ARBA" id="ARBA00022840"/>
    </source>
</evidence>
<organism evidence="8 9">
    <name type="scientific">Quercus rubra</name>
    <name type="common">Northern red oak</name>
    <name type="synonym">Quercus borealis</name>
    <dbReference type="NCBI Taxonomy" id="3512"/>
    <lineage>
        <taxon>Eukaryota</taxon>
        <taxon>Viridiplantae</taxon>
        <taxon>Streptophyta</taxon>
        <taxon>Embryophyta</taxon>
        <taxon>Tracheophyta</taxon>
        <taxon>Spermatophyta</taxon>
        <taxon>Magnoliopsida</taxon>
        <taxon>eudicotyledons</taxon>
        <taxon>Gunneridae</taxon>
        <taxon>Pentapetalae</taxon>
        <taxon>rosids</taxon>
        <taxon>fabids</taxon>
        <taxon>Fagales</taxon>
        <taxon>Fagaceae</taxon>
        <taxon>Quercus</taxon>
    </lineage>
</organism>
<dbReference type="GO" id="GO:0006952">
    <property type="term" value="P:defense response"/>
    <property type="evidence" value="ECO:0007669"/>
    <property type="project" value="UniProtKB-KW"/>
</dbReference>
<dbReference type="Pfam" id="PF00931">
    <property type="entry name" value="NB-ARC"/>
    <property type="match status" value="1"/>
</dbReference>
<keyword evidence="9" id="KW-1185">Reference proteome</keyword>
<dbReference type="Pfam" id="PF18052">
    <property type="entry name" value="Rx_N"/>
    <property type="match status" value="1"/>
</dbReference>
<feature type="domain" description="NB-ARC" evidence="5">
    <location>
        <begin position="115"/>
        <end position="279"/>
    </location>
</feature>
<dbReference type="Pfam" id="PF23559">
    <property type="entry name" value="WHD_DRP"/>
    <property type="match status" value="1"/>
</dbReference>
<keyword evidence="3" id="KW-0611">Plant defense</keyword>
<dbReference type="InterPro" id="IPR032675">
    <property type="entry name" value="LRR_dom_sf"/>
</dbReference>
<dbReference type="Gene3D" id="1.10.10.10">
    <property type="entry name" value="Winged helix-like DNA-binding domain superfamily/Winged helix DNA-binding domain"/>
    <property type="match status" value="1"/>
</dbReference>
<dbReference type="InterPro" id="IPR058922">
    <property type="entry name" value="WHD_DRP"/>
</dbReference>
<evidence type="ECO:0000313" key="8">
    <source>
        <dbReference type="EMBL" id="KAK4577725.1"/>
    </source>
</evidence>
<evidence type="ECO:0000256" key="3">
    <source>
        <dbReference type="ARBA" id="ARBA00022821"/>
    </source>
</evidence>
<keyword evidence="4" id="KW-0067">ATP-binding</keyword>